<accession>A0A2K8U9C4</accession>
<organism evidence="1 2">
    <name type="scientific">Candidatus Thiodictyon syntrophicum</name>
    <dbReference type="NCBI Taxonomy" id="1166950"/>
    <lineage>
        <taxon>Bacteria</taxon>
        <taxon>Pseudomonadati</taxon>
        <taxon>Pseudomonadota</taxon>
        <taxon>Gammaproteobacteria</taxon>
        <taxon>Chromatiales</taxon>
        <taxon>Chromatiaceae</taxon>
        <taxon>Thiodictyon</taxon>
    </lineage>
</organism>
<evidence type="ECO:0000313" key="2">
    <source>
        <dbReference type="Proteomes" id="UP000232638"/>
    </source>
</evidence>
<dbReference type="KEGG" id="tsy:THSYN_15165"/>
<evidence type="ECO:0000313" key="1">
    <source>
        <dbReference type="EMBL" id="AUB82155.1"/>
    </source>
</evidence>
<proteinExistence type="predicted"/>
<protein>
    <submittedName>
        <fullName evidence="1">Uncharacterized protein</fullName>
    </submittedName>
</protein>
<sequence length="72" mass="8296">MAQRALQVGELVVRRRRTALDYRREQSEDLRIALAHLDDELARYNINIPAIQRLTKRQSQAASTRHGQGTVN</sequence>
<reference evidence="1 2" key="1">
    <citation type="submission" date="2017-03" db="EMBL/GenBank/DDBJ databases">
        <title>Complete genome sequence of Candidatus 'Thiodictyon syntrophicum' sp. nov. strain Cad16T, a photolithoautotroph purple sulfur bacterium isolated from an alpine meromictic lake.</title>
        <authorList>
            <person name="Luedin S.M."/>
            <person name="Pothier J.F."/>
            <person name="Danza F."/>
            <person name="Storelli N."/>
            <person name="Wittwer M."/>
            <person name="Tonolla M."/>
        </authorList>
    </citation>
    <scope>NUCLEOTIDE SEQUENCE [LARGE SCALE GENOMIC DNA]</scope>
    <source>
        <strain evidence="1 2">Cad16T</strain>
    </source>
</reference>
<keyword evidence="2" id="KW-1185">Reference proteome</keyword>
<dbReference type="AlphaFoldDB" id="A0A2K8U9C4"/>
<dbReference type="Proteomes" id="UP000232638">
    <property type="component" value="Chromosome"/>
</dbReference>
<name>A0A2K8U9C4_9GAMM</name>
<dbReference type="EMBL" id="CP020370">
    <property type="protein sequence ID" value="AUB82155.1"/>
    <property type="molecule type" value="Genomic_DNA"/>
</dbReference>
<gene>
    <name evidence="1" type="ORF">THSYN_15165</name>
</gene>